<dbReference type="SUPFAM" id="SSF55781">
    <property type="entry name" value="GAF domain-like"/>
    <property type="match status" value="1"/>
</dbReference>
<reference evidence="2" key="1">
    <citation type="journal article" date="2014" name="Front. Microbiol.">
        <title>High frequency of phylogenetically diverse reductive dehalogenase-homologous genes in deep subseafloor sedimentary metagenomes.</title>
        <authorList>
            <person name="Kawai M."/>
            <person name="Futagami T."/>
            <person name="Toyoda A."/>
            <person name="Takaki Y."/>
            <person name="Nishi S."/>
            <person name="Hori S."/>
            <person name="Arai W."/>
            <person name="Tsubouchi T."/>
            <person name="Morono Y."/>
            <person name="Uchiyama I."/>
            <person name="Ito T."/>
            <person name="Fujiyama A."/>
            <person name="Inagaki F."/>
            <person name="Takami H."/>
        </authorList>
    </citation>
    <scope>NUCLEOTIDE SEQUENCE</scope>
    <source>
        <strain evidence="2">Expedition CK06-06</strain>
    </source>
</reference>
<dbReference type="Gene3D" id="3.30.450.40">
    <property type="match status" value="1"/>
</dbReference>
<dbReference type="InterPro" id="IPR003018">
    <property type="entry name" value="GAF"/>
</dbReference>
<feature type="domain" description="GAF" evidence="1">
    <location>
        <begin position="91"/>
        <end position="238"/>
    </location>
</feature>
<comment type="caution">
    <text evidence="2">The sequence shown here is derived from an EMBL/GenBank/DDBJ whole genome shotgun (WGS) entry which is preliminary data.</text>
</comment>
<dbReference type="InterPro" id="IPR029016">
    <property type="entry name" value="GAF-like_dom_sf"/>
</dbReference>
<dbReference type="AlphaFoldDB" id="X0U6W6"/>
<dbReference type="Pfam" id="PF01590">
    <property type="entry name" value="GAF"/>
    <property type="match status" value="1"/>
</dbReference>
<name>X0U6W6_9ZZZZ</name>
<sequence>MTEHSKEFNFDISEELDQLSSSFGELNILLDRFFDDTGSAGLYPNDRLYDAKAKTQRDLELTKRGGQKATERLEQLQALARTSALITSSLDLDEVLESVMDTIVELTGAERAYLMLQQENGRPSIRAARNWDKETIGESDAQFSGSIVNAAIEQGTAIITDNAQTDDRFGGMESIMAQQVRSILCIPLNLHGRLVGVLYADNRFHMGVFKEEMLPILTAFGNQAAIAIDNARAFGTVKEGLAEAEREIRILRIAIDDSKSRRDVDRIIASDSFRELRARAKAIRSRRSDRKLGSTANE</sequence>
<evidence type="ECO:0000259" key="1">
    <source>
        <dbReference type="SMART" id="SM00065"/>
    </source>
</evidence>
<protein>
    <recommendedName>
        <fullName evidence="1">GAF domain-containing protein</fullName>
    </recommendedName>
</protein>
<dbReference type="EMBL" id="BARS01002330">
    <property type="protein sequence ID" value="GAF84260.1"/>
    <property type="molecule type" value="Genomic_DNA"/>
</dbReference>
<organism evidence="2">
    <name type="scientific">marine sediment metagenome</name>
    <dbReference type="NCBI Taxonomy" id="412755"/>
    <lineage>
        <taxon>unclassified sequences</taxon>
        <taxon>metagenomes</taxon>
        <taxon>ecological metagenomes</taxon>
    </lineage>
</organism>
<proteinExistence type="predicted"/>
<evidence type="ECO:0000313" key="2">
    <source>
        <dbReference type="EMBL" id="GAF84260.1"/>
    </source>
</evidence>
<dbReference type="SMART" id="SM00065">
    <property type="entry name" value="GAF"/>
    <property type="match status" value="1"/>
</dbReference>
<accession>X0U6W6</accession>
<gene>
    <name evidence="2" type="ORF">S01H1_04415</name>
</gene>